<name>A0A060T507_BLAAD</name>
<proteinExistence type="inferred from homology"/>
<dbReference type="InterPro" id="IPR001353">
    <property type="entry name" value="Proteasome_sua/b"/>
</dbReference>
<dbReference type="FunFam" id="3.60.20.10:FF:000014">
    <property type="entry name" value="Proteasome subunit beta type-7"/>
    <property type="match status" value="1"/>
</dbReference>
<dbReference type="GO" id="GO:0005737">
    <property type="term" value="C:cytoplasm"/>
    <property type="evidence" value="ECO:0007669"/>
    <property type="project" value="UniProtKB-SubCell"/>
</dbReference>
<keyword evidence="2 4" id="KW-0647">Proteasome</keyword>
<dbReference type="PANTHER" id="PTHR32194">
    <property type="entry name" value="METALLOPROTEASE TLDD"/>
    <property type="match status" value="1"/>
</dbReference>
<dbReference type="InterPro" id="IPR016295">
    <property type="entry name" value="Proteasome_beta4"/>
</dbReference>
<comment type="function">
    <text evidence="4">Non-catalytic component of the proteasome.</text>
</comment>
<keyword evidence="1 4" id="KW-0963">Cytoplasm</keyword>
<dbReference type="GO" id="GO:0019774">
    <property type="term" value="C:proteasome core complex, beta-subunit complex"/>
    <property type="evidence" value="ECO:0007669"/>
    <property type="project" value="UniProtKB-UniRule"/>
</dbReference>
<reference evidence="5" key="1">
    <citation type="submission" date="2014-02" db="EMBL/GenBank/DDBJ databases">
        <authorList>
            <person name="Genoscope - CEA"/>
        </authorList>
    </citation>
    <scope>NUCLEOTIDE SEQUENCE</scope>
    <source>
        <strain evidence="5">LS3</strain>
    </source>
</reference>
<dbReference type="GO" id="GO:0010499">
    <property type="term" value="P:proteasomal ubiquitin-independent protein catabolic process"/>
    <property type="evidence" value="ECO:0007669"/>
    <property type="project" value="UniProtKB-ARBA"/>
</dbReference>
<dbReference type="GO" id="GO:0043161">
    <property type="term" value="P:proteasome-mediated ubiquitin-dependent protein catabolic process"/>
    <property type="evidence" value="ECO:0007669"/>
    <property type="project" value="UniProtKB-ARBA"/>
</dbReference>
<accession>A0A060T507</accession>
<dbReference type="CDD" id="cd03760">
    <property type="entry name" value="proteasome_beta_type_4"/>
    <property type="match status" value="1"/>
</dbReference>
<dbReference type="PhylomeDB" id="A0A060T507"/>
<evidence type="ECO:0000256" key="4">
    <source>
        <dbReference type="PIRNR" id="PIRNR001213"/>
    </source>
</evidence>
<evidence type="ECO:0000256" key="1">
    <source>
        <dbReference type="ARBA" id="ARBA00022490"/>
    </source>
</evidence>
<dbReference type="PROSITE" id="PS00854">
    <property type="entry name" value="PROTEASOME_BETA_1"/>
    <property type="match status" value="1"/>
</dbReference>
<comment type="similarity">
    <text evidence="4">Belongs to the peptidase T1B family.</text>
</comment>
<dbReference type="PIRSF" id="PIRSF001213">
    <property type="entry name" value="Psome_endopept_beta"/>
    <property type="match status" value="1"/>
</dbReference>
<dbReference type="AlphaFoldDB" id="A0A060T507"/>
<dbReference type="Pfam" id="PF00227">
    <property type="entry name" value="Proteasome"/>
    <property type="match status" value="1"/>
</dbReference>
<dbReference type="PROSITE" id="PS51476">
    <property type="entry name" value="PROTEASOME_BETA_2"/>
    <property type="match status" value="1"/>
</dbReference>
<evidence type="ECO:0000256" key="3">
    <source>
        <dbReference type="ARBA" id="ARBA00023242"/>
    </source>
</evidence>
<organism evidence="5">
    <name type="scientific">Blastobotrys adeninivorans</name>
    <name type="common">Yeast</name>
    <name type="synonym">Arxula adeninivorans</name>
    <dbReference type="NCBI Taxonomy" id="409370"/>
    <lineage>
        <taxon>Eukaryota</taxon>
        <taxon>Fungi</taxon>
        <taxon>Dikarya</taxon>
        <taxon>Ascomycota</taxon>
        <taxon>Saccharomycotina</taxon>
        <taxon>Dipodascomycetes</taxon>
        <taxon>Dipodascales</taxon>
        <taxon>Trichomonascaceae</taxon>
        <taxon>Blastobotrys</taxon>
    </lineage>
</organism>
<protein>
    <recommendedName>
        <fullName evidence="4">Proteasome subunit beta</fullName>
    </recommendedName>
</protein>
<dbReference type="Gene3D" id="3.60.20.10">
    <property type="entry name" value="Glutamine Phosphoribosylpyrophosphate, subunit 1, domain 1"/>
    <property type="match status" value="1"/>
</dbReference>
<sequence>MDHHQTTWGRPRSDVYGPYDMKIHAADNSMPKVHTQQPTVTGTSVIAIKFDKGVMMAADTLASYGSLARFDDQQRIFKVGDETIVGVGGDISDLQALERKLEKLEIEENYESDGHSLRARHVYSYLSRVMYNRRSKMDPLWNAVLVAGLEDGKPILSYVDLLGVKYSAPALATGFGSHLALPLLRQVVDKEGDEANLTEEEARKLLDKCMKVLFYRDARSLDKYTLATVKAEAAGSKPQVTIEKDIKLTDMSWRFAQHIRGYGTQTE</sequence>
<keyword evidence="3 4" id="KW-0539">Nucleus</keyword>
<dbReference type="SUPFAM" id="SSF56235">
    <property type="entry name" value="N-terminal nucleophile aminohydrolases (Ntn hydrolases)"/>
    <property type="match status" value="1"/>
</dbReference>
<dbReference type="GO" id="GO:0005634">
    <property type="term" value="C:nucleus"/>
    <property type="evidence" value="ECO:0007669"/>
    <property type="project" value="UniProtKB-SubCell"/>
</dbReference>
<comment type="subcellular location">
    <subcellularLocation>
        <location evidence="4">Cytoplasm</location>
    </subcellularLocation>
    <subcellularLocation>
        <location evidence="4">Nucleus</location>
    </subcellularLocation>
</comment>
<evidence type="ECO:0000313" key="5">
    <source>
        <dbReference type="EMBL" id="CDP34231.1"/>
    </source>
</evidence>
<dbReference type="InterPro" id="IPR023333">
    <property type="entry name" value="Proteasome_suB-type"/>
</dbReference>
<gene>
    <name evidence="5" type="ORF">GNLVRS02_ARAD1C07678g</name>
</gene>
<evidence type="ECO:0000256" key="2">
    <source>
        <dbReference type="ARBA" id="ARBA00022942"/>
    </source>
</evidence>
<dbReference type="InterPro" id="IPR016050">
    <property type="entry name" value="Proteasome_bsu_CS"/>
</dbReference>
<dbReference type="InterPro" id="IPR029055">
    <property type="entry name" value="Ntn_hydrolases_N"/>
</dbReference>
<reference evidence="5" key="2">
    <citation type="submission" date="2014-06" db="EMBL/GenBank/DDBJ databases">
        <title>The complete genome of Blastobotrys (Arxula) adeninivorans LS3 - a yeast of biotechnological interest.</title>
        <authorList>
            <person name="Kunze G."/>
            <person name="Gaillardin C."/>
            <person name="Czernicka M."/>
            <person name="Durrens P."/>
            <person name="Martin T."/>
            <person name="Boer E."/>
            <person name="Gabaldon T."/>
            <person name="Cruz J."/>
            <person name="Talla E."/>
            <person name="Marck C."/>
            <person name="Goffeau A."/>
            <person name="Barbe V."/>
            <person name="Baret P."/>
            <person name="Baronian K."/>
            <person name="Beier S."/>
            <person name="Bleykasten C."/>
            <person name="Bode R."/>
            <person name="Casaregola S."/>
            <person name="Despons L."/>
            <person name="Fairhead C."/>
            <person name="Giersberg M."/>
            <person name="Gierski P."/>
            <person name="Hahnel U."/>
            <person name="Hartmann A."/>
            <person name="Jankowska D."/>
            <person name="Jubin C."/>
            <person name="Jung P."/>
            <person name="Lafontaine I."/>
            <person name="Leh-Louis V."/>
            <person name="Lemaire M."/>
            <person name="Marcet-Houben M."/>
            <person name="Mascher M."/>
            <person name="Morel G."/>
            <person name="Richard G.-F."/>
            <person name="Riechen J."/>
            <person name="Sacerdot C."/>
            <person name="Sarkar A."/>
            <person name="Savel G."/>
            <person name="Schacherer J."/>
            <person name="Sherman D."/>
            <person name="Straub M.-L."/>
            <person name="Stein N."/>
            <person name="Thierry A."/>
            <person name="Trautwein-Schult A."/>
            <person name="Westhof E."/>
            <person name="Worch S."/>
            <person name="Dujon B."/>
            <person name="Souciet J.-L."/>
            <person name="Wincker P."/>
            <person name="Scholz U."/>
            <person name="Neuveglise N."/>
        </authorList>
    </citation>
    <scope>NUCLEOTIDE SEQUENCE</scope>
    <source>
        <strain evidence="5">LS3</strain>
    </source>
</reference>
<dbReference type="EMBL" id="HG937693">
    <property type="protein sequence ID" value="CDP34231.1"/>
    <property type="molecule type" value="Genomic_DNA"/>
</dbReference>
<dbReference type="PANTHER" id="PTHR32194:SF6">
    <property type="entry name" value="PROTEASOME SUBUNIT BETA"/>
    <property type="match status" value="1"/>
</dbReference>